<dbReference type="InterPro" id="IPR049639">
    <property type="entry name" value="RstR"/>
</dbReference>
<organism evidence="3 4">
    <name type="scientific">Aquimarina mytili</name>
    <dbReference type="NCBI Taxonomy" id="874423"/>
    <lineage>
        <taxon>Bacteria</taxon>
        <taxon>Pseudomonadati</taxon>
        <taxon>Bacteroidota</taxon>
        <taxon>Flavobacteriia</taxon>
        <taxon>Flavobacteriales</taxon>
        <taxon>Flavobacteriaceae</taxon>
        <taxon>Aquimarina</taxon>
    </lineage>
</organism>
<dbReference type="InterPro" id="IPR001387">
    <property type="entry name" value="Cro/C1-type_HTH"/>
</dbReference>
<protein>
    <submittedName>
        <fullName evidence="3">Helix-turn-helix transcriptional regulator</fullName>
    </submittedName>
</protein>
<accession>A0A937A7M3</accession>
<evidence type="ECO:0000313" key="3">
    <source>
        <dbReference type="EMBL" id="MBL0685729.1"/>
    </source>
</evidence>
<keyword evidence="4" id="KW-1185">Reference proteome</keyword>
<dbReference type="EMBL" id="JAERQJ010000011">
    <property type="protein sequence ID" value="MBL0685729.1"/>
    <property type="molecule type" value="Genomic_DNA"/>
</dbReference>
<name>A0A937A7M3_9FLAO</name>
<dbReference type="InterPro" id="IPR010982">
    <property type="entry name" value="Lambda_DNA-bd_dom_sf"/>
</dbReference>
<dbReference type="Pfam" id="PF01381">
    <property type="entry name" value="HTH_3"/>
    <property type="match status" value="1"/>
</dbReference>
<gene>
    <name evidence="3" type="ORF">JJQ60_19510</name>
</gene>
<evidence type="ECO:0000256" key="1">
    <source>
        <dbReference type="ARBA" id="ARBA00023125"/>
    </source>
</evidence>
<dbReference type="CDD" id="cd00093">
    <property type="entry name" value="HTH_XRE"/>
    <property type="match status" value="1"/>
</dbReference>
<feature type="domain" description="HTH cro/C1-type" evidence="2">
    <location>
        <begin position="9"/>
        <end position="63"/>
    </location>
</feature>
<dbReference type="GO" id="GO:0003677">
    <property type="term" value="F:DNA binding"/>
    <property type="evidence" value="ECO:0007669"/>
    <property type="project" value="UniProtKB-KW"/>
</dbReference>
<dbReference type="PANTHER" id="PTHR46558">
    <property type="entry name" value="TRACRIPTIONAL REGULATORY PROTEIN-RELATED-RELATED"/>
    <property type="match status" value="1"/>
</dbReference>
<sequence>MSTTFGNRLKNIRTEKGIKREELASLIGTSSAIIGRYERNERTPSIDIAMNIAQALNVSLDFLAGDTSVLVKDKEVLQRIEDISNLSDDRKKYIYDFIDMCLRDYKTQKAYS</sequence>
<proteinExistence type="predicted"/>
<dbReference type="SUPFAM" id="SSF47413">
    <property type="entry name" value="lambda repressor-like DNA-binding domains"/>
    <property type="match status" value="1"/>
</dbReference>
<dbReference type="SMART" id="SM00530">
    <property type="entry name" value="HTH_XRE"/>
    <property type="match status" value="1"/>
</dbReference>
<evidence type="ECO:0000313" key="4">
    <source>
        <dbReference type="Proteomes" id="UP000651057"/>
    </source>
</evidence>
<reference evidence="3" key="1">
    <citation type="submission" date="2021-01" db="EMBL/GenBank/DDBJ databases">
        <authorList>
            <person name="Zhong Y.L."/>
        </authorList>
    </citation>
    <scope>NUCLEOTIDE SEQUENCE</scope>
    <source>
        <strain evidence="3">KCTC 23302</strain>
    </source>
</reference>
<dbReference type="NCBIfam" id="NF041951">
    <property type="entry name" value="phage_RstR"/>
    <property type="match status" value="1"/>
</dbReference>
<evidence type="ECO:0000259" key="2">
    <source>
        <dbReference type="PROSITE" id="PS50943"/>
    </source>
</evidence>
<dbReference type="AlphaFoldDB" id="A0A937A7M3"/>
<dbReference type="Proteomes" id="UP000651057">
    <property type="component" value="Unassembled WGS sequence"/>
</dbReference>
<dbReference type="RefSeq" id="WP_201924087.1">
    <property type="nucleotide sequence ID" value="NZ_BAABAX010000015.1"/>
</dbReference>
<dbReference type="PANTHER" id="PTHR46558:SF11">
    <property type="entry name" value="HTH-TYPE TRANSCRIPTIONAL REGULATOR XRE"/>
    <property type="match status" value="1"/>
</dbReference>
<comment type="caution">
    <text evidence="3">The sequence shown here is derived from an EMBL/GenBank/DDBJ whole genome shotgun (WGS) entry which is preliminary data.</text>
</comment>
<dbReference type="Gene3D" id="1.10.260.40">
    <property type="entry name" value="lambda repressor-like DNA-binding domains"/>
    <property type="match status" value="1"/>
</dbReference>
<dbReference type="PROSITE" id="PS50943">
    <property type="entry name" value="HTH_CROC1"/>
    <property type="match status" value="1"/>
</dbReference>
<keyword evidence="1" id="KW-0238">DNA-binding</keyword>